<sequence>MNESVGTLALAFTGTGIPQAGILYIGLFEASRWLHLDSSSACGCSVMNSIGPFLVYNILCSLKSIFTYFFSSYDLIRHVIVRLWR</sequence>
<evidence type="ECO:0000313" key="3">
    <source>
        <dbReference type="Proteomes" id="UP000800082"/>
    </source>
</evidence>
<protein>
    <submittedName>
        <fullName evidence="2">Uncharacterized protein</fullName>
    </submittedName>
</protein>
<dbReference type="AlphaFoldDB" id="A0A6A5RF80"/>
<keyword evidence="1" id="KW-0472">Membrane</keyword>
<name>A0A6A5RF80_9PLEO</name>
<evidence type="ECO:0000256" key="1">
    <source>
        <dbReference type="SAM" id="Phobius"/>
    </source>
</evidence>
<dbReference type="RefSeq" id="XP_033446614.1">
    <property type="nucleotide sequence ID" value="XM_033588253.1"/>
</dbReference>
<keyword evidence="1" id="KW-1133">Transmembrane helix</keyword>
<dbReference type="GeneID" id="54345900"/>
<feature type="transmembrane region" description="Helical" evidence="1">
    <location>
        <begin position="6"/>
        <end position="28"/>
    </location>
</feature>
<gene>
    <name evidence="2" type="ORF">M421DRAFT_214790</name>
</gene>
<accession>A0A6A5RF80</accession>
<keyword evidence="3" id="KW-1185">Reference proteome</keyword>
<dbReference type="Proteomes" id="UP000800082">
    <property type="component" value="Unassembled WGS sequence"/>
</dbReference>
<proteinExistence type="predicted"/>
<dbReference type="EMBL" id="ML978977">
    <property type="protein sequence ID" value="KAF1926362.1"/>
    <property type="molecule type" value="Genomic_DNA"/>
</dbReference>
<organism evidence="2 3">
    <name type="scientific">Didymella exigua CBS 183.55</name>
    <dbReference type="NCBI Taxonomy" id="1150837"/>
    <lineage>
        <taxon>Eukaryota</taxon>
        <taxon>Fungi</taxon>
        <taxon>Dikarya</taxon>
        <taxon>Ascomycota</taxon>
        <taxon>Pezizomycotina</taxon>
        <taxon>Dothideomycetes</taxon>
        <taxon>Pleosporomycetidae</taxon>
        <taxon>Pleosporales</taxon>
        <taxon>Pleosporineae</taxon>
        <taxon>Didymellaceae</taxon>
        <taxon>Didymella</taxon>
    </lineage>
</organism>
<keyword evidence="1" id="KW-0812">Transmembrane</keyword>
<reference evidence="2" key="1">
    <citation type="journal article" date="2020" name="Stud. Mycol.">
        <title>101 Dothideomycetes genomes: a test case for predicting lifestyles and emergence of pathogens.</title>
        <authorList>
            <person name="Haridas S."/>
            <person name="Albert R."/>
            <person name="Binder M."/>
            <person name="Bloem J."/>
            <person name="Labutti K."/>
            <person name="Salamov A."/>
            <person name="Andreopoulos B."/>
            <person name="Baker S."/>
            <person name="Barry K."/>
            <person name="Bills G."/>
            <person name="Bluhm B."/>
            <person name="Cannon C."/>
            <person name="Castanera R."/>
            <person name="Culley D."/>
            <person name="Daum C."/>
            <person name="Ezra D."/>
            <person name="Gonzalez J."/>
            <person name="Henrissat B."/>
            <person name="Kuo A."/>
            <person name="Liang C."/>
            <person name="Lipzen A."/>
            <person name="Lutzoni F."/>
            <person name="Magnuson J."/>
            <person name="Mondo S."/>
            <person name="Nolan M."/>
            <person name="Ohm R."/>
            <person name="Pangilinan J."/>
            <person name="Park H.-J."/>
            <person name="Ramirez L."/>
            <person name="Alfaro M."/>
            <person name="Sun H."/>
            <person name="Tritt A."/>
            <person name="Yoshinaga Y."/>
            <person name="Zwiers L.-H."/>
            <person name="Turgeon B."/>
            <person name="Goodwin S."/>
            <person name="Spatafora J."/>
            <person name="Crous P."/>
            <person name="Grigoriev I."/>
        </authorList>
    </citation>
    <scope>NUCLEOTIDE SEQUENCE</scope>
    <source>
        <strain evidence="2">CBS 183.55</strain>
    </source>
</reference>
<evidence type="ECO:0000313" key="2">
    <source>
        <dbReference type="EMBL" id="KAF1926362.1"/>
    </source>
</evidence>